<dbReference type="InterPro" id="IPR001109">
    <property type="entry name" value="Hydrogenase_HupF/HypC"/>
</dbReference>
<dbReference type="GO" id="GO:0005506">
    <property type="term" value="F:iron ion binding"/>
    <property type="evidence" value="ECO:0007669"/>
    <property type="project" value="TreeGrafter"/>
</dbReference>
<comment type="caution">
    <text evidence="2">The sequence shown here is derived from an EMBL/GenBank/DDBJ whole genome shotgun (WGS) entry which is preliminary data.</text>
</comment>
<dbReference type="Gene3D" id="2.30.30.140">
    <property type="match status" value="1"/>
</dbReference>
<dbReference type="EMBL" id="JAAGOH010000001">
    <property type="protein sequence ID" value="NDY89810.1"/>
    <property type="molecule type" value="Genomic_DNA"/>
</dbReference>
<dbReference type="SUPFAM" id="SSF159127">
    <property type="entry name" value="HupF/HypC-like"/>
    <property type="match status" value="1"/>
</dbReference>
<dbReference type="AlphaFoldDB" id="A0A7C9PF14"/>
<dbReference type="PANTHER" id="PTHR35177">
    <property type="entry name" value="HYDROGENASE MATURATION FACTOR HYBG"/>
    <property type="match status" value="1"/>
</dbReference>
<dbReference type="GO" id="GO:0051604">
    <property type="term" value="P:protein maturation"/>
    <property type="evidence" value="ECO:0007669"/>
    <property type="project" value="TreeGrafter"/>
</dbReference>
<evidence type="ECO:0000256" key="1">
    <source>
        <dbReference type="ARBA" id="ARBA00006018"/>
    </source>
</evidence>
<accession>A0A7C9PF14</accession>
<name>A0A7C9PF14_9BURK</name>
<comment type="similarity">
    <text evidence="1">Belongs to the HupF/HypC family.</text>
</comment>
<protein>
    <submittedName>
        <fullName evidence="2">HypC/HybG/HupF family hydrogenase formation chaperone</fullName>
    </submittedName>
</protein>
<proteinExistence type="inferred from homology"/>
<dbReference type="PROSITE" id="PS01097">
    <property type="entry name" value="HUPF_HYPC"/>
    <property type="match status" value="1"/>
</dbReference>
<dbReference type="PRINTS" id="PR00445">
    <property type="entry name" value="HUPFHYPC"/>
</dbReference>
<organism evidence="2 3">
    <name type="scientific">Ideonella livida</name>
    <dbReference type="NCBI Taxonomy" id="2707176"/>
    <lineage>
        <taxon>Bacteria</taxon>
        <taxon>Pseudomonadati</taxon>
        <taxon>Pseudomonadota</taxon>
        <taxon>Betaproteobacteria</taxon>
        <taxon>Burkholderiales</taxon>
        <taxon>Sphaerotilaceae</taxon>
        <taxon>Ideonella</taxon>
    </lineage>
</organism>
<dbReference type="NCBIfam" id="TIGR00074">
    <property type="entry name" value="hypC_hupF"/>
    <property type="match status" value="1"/>
</dbReference>
<sequence length="107" mass="10775">MCVGIPMQVQAVEAGWAQVAGRGERKRVNCVLLPEPPAVGDWLLVFIDGAREALSPARAAEVNATLDLVAAAMGGWAAGAQADAAFALPSAMDPAQLAALTGGPAVP</sequence>
<evidence type="ECO:0000313" key="2">
    <source>
        <dbReference type="EMBL" id="NDY89810.1"/>
    </source>
</evidence>
<dbReference type="GO" id="GO:1902670">
    <property type="term" value="F:carbon dioxide binding"/>
    <property type="evidence" value="ECO:0007669"/>
    <property type="project" value="TreeGrafter"/>
</dbReference>
<dbReference type="Proteomes" id="UP000484255">
    <property type="component" value="Unassembled WGS sequence"/>
</dbReference>
<dbReference type="Pfam" id="PF01455">
    <property type="entry name" value="HupF_HypC"/>
    <property type="match status" value="1"/>
</dbReference>
<dbReference type="PANTHER" id="PTHR35177:SF2">
    <property type="entry name" value="HYDROGENASE MATURATION FACTOR HYBG"/>
    <property type="match status" value="1"/>
</dbReference>
<reference evidence="2 3" key="1">
    <citation type="submission" date="2020-02" db="EMBL/GenBank/DDBJ databases">
        <title>Ideonella bacterium strain TBM-1.</title>
        <authorList>
            <person name="Chen W.-M."/>
        </authorList>
    </citation>
    <scope>NUCLEOTIDE SEQUENCE [LARGE SCALE GENOMIC DNA]</scope>
    <source>
        <strain evidence="2 3">TBM-1</strain>
    </source>
</reference>
<evidence type="ECO:0000313" key="3">
    <source>
        <dbReference type="Proteomes" id="UP000484255"/>
    </source>
</evidence>
<keyword evidence="3" id="KW-1185">Reference proteome</keyword>
<dbReference type="InterPro" id="IPR019812">
    <property type="entry name" value="Hydgase_assmbl_chp_CS"/>
</dbReference>
<gene>
    <name evidence="2" type="ORF">G3A44_01225</name>
</gene>